<dbReference type="AlphaFoldDB" id="A0A1I1W2Z5"/>
<dbReference type="PANTHER" id="PTHR44196">
    <property type="entry name" value="DEHYDROGENASE/REDUCTASE SDR FAMILY MEMBER 7B"/>
    <property type="match status" value="1"/>
</dbReference>
<evidence type="ECO:0000313" key="6">
    <source>
        <dbReference type="EMBL" id="SFD89504.1"/>
    </source>
</evidence>
<evidence type="ECO:0000256" key="3">
    <source>
        <dbReference type="RuleBase" id="RU000363"/>
    </source>
</evidence>
<dbReference type="InterPro" id="IPR002347">
    <property type="entry name" value="SDR_fam"/>
</dbReference>
<dbReference type="PANTHER" id="PTHR44196:SF1">
    <property type="entry name" value="DEHYDROGENASE_REDUCTASE SDR FAMILY MEMBER 7B"/>
    <property type="match status" value="1"/>
</dbReference>
<protein>
    <submittedName>
        <fullName evidence="6">NADP-dependent 3-hydroxy acid dehydrogenase YdfG</fullName>
    </submittedName>
</protein>
<organism evidence="6 7">
    <name type="scientific">Paracidovorax konjaci</name>
    <dbReference type="NCBI Taxonomy" id="32040"/>
    <lineage>
        <taxon>Bacteria</taxon>
        <taxon>Pseudomonadati</taxon>
        <taxon>Pseudomonadota</taxon>
        <taxon>Betaproteobacteria</taxon>
        <taxon>Burkholderiales</taxon>
        <taxon>Comamonadaceae</taxon>
        <taxon>Paracidovorax</taxon>
    </lineage>
</organism>
<evidence type="ECO:0000256" key="2">
    <source>
        <dbReference type="ARBA" id="ARBA00023002"/>
    </source>
</evidence>
<proteinExistence type="inferred from homology"/>
<keyword evidence="5" id="KW-0472">Membrane</keyword>
<keyword evidence="5" id="KW-0812">Transmembrane</keyword>
<evidence type="ECO:0000256" key="1">
    <source>
        <dbReference type="ARBA" id="ARBA00006484"/>
    </source>
</evidence>
<dbReference type="PRINTS" id="PR00080">
    <property type="entry name" value="SDRFAMILY"/>
</dbReference>
<keyword evidence="5" id="KW-1133">Transmembrane helix</keyword>
<comment type="similarity">
    <text evidence="1 3">Belongs to the short-chain dehydrogenases/reductases (SDR) family.</text>
</comment>
<feature type="compositionally biased region" description="Low complexity" evidence="4">
    <location>
        <begin position="16"/>
        <end position="47"/>
    </location>
</feature>
<reference evidence="7" key="1">
    <citation type="submission" date="2016-10" db="EMBL/GenBank/DDBJ databases">
        <authorList>
            <person name="Varghese N."/>
            <person name="Submissions S."/>
        </authorList>
    </citation>
    <scope>NUCLEOTIDE SEQUENCE [LARGE SCALE GENOMIC DNA]</scope>
    <source>
        <strain evidence="7">DSM 7481</strain>
    </source>
</reference>
<keyword evidence="2" id="KW-0560">Oxidoreductase</keyword>
<keyword evidence="7" id="KW-1185">Reference proteome</keyword>
<dbReference type="OrthoDB" id="9790266at2"/>
<accession>A0A1I1W2Z5</accession>
<dbReference type="InterPro" id="IPR020904">
    <property type="entry name" value="Sc_DH/Rdtase_CS"/>
</dbReference>
<feature type="transmembrane region" description="Helical" evidence="5">
    <location>
        <begin position="343"/>
        <end position="362"/>
    </location>
</feature>
<dbReference type="Proteomes" id="UP000199517">
    <property type="component" value="Unassembled WGS sequence"/>
</dbReference>
<dbReference type="GO" id="GO:0016020">
    <property type="term" value="C:membrane"/>
    <property type="evidence" value="ECO:0007669"/>
    <property type="project" value="TreeGrafter"/>
</dbReference>
<evidence type="ECO:0000313" key="7">
    <source>
        <dbReference type="Proteomes" id="UP000199517"/>
    </source>
</evidence>
<dbReference type="EMBL" id="FOMQ01000008">
    <property type="protein sequence ID" value="SFD89504.1"/>
    <property type="molecule type" value="Genomic_DNA"/>
</dbReference>
<dbReference type="STRING" id="32040.SAMN04489710_10875"/>
<evidence type="ECO:0000256" key="5">
    <source>
        <dbReference type="SAM" id="Phobius"/>
    </source>
</evidence>
<dbReference type="NCBIfam" id="NF004792">
    <property type="entry name" value="PRK06139.1"/>
    <property type="match status" value="1"/>
</dbReference>
<name>A0A1I1W2Z5_9BURK</name>
<sequence>MPLSDAFDDSDRHARSAPSSASATPPAPADGGEAASDPSSSAASAAGHVPEHPVVVITGASSGIGHAIALAFARRGACLVLASRSADTLAPVALACRKAGGHAIGVPTDVTDAAAVQSLADKALRHFGRIDVWVNGVGVGAIGRFDEVPVEAHRRVVESNLLGHLHGAHAVLPHFRERGAGRLVNLISVGGWVPAPYAAAYTASKFGLRGLSESLRAEVSDLPHVHICDVAPTFVDSPGLSHGANYTGRRIRPPLPMVDPHRVADAVVALSRALRPRAVTWMGMGALPGRVAHAVAPGTVARWMRCLSDWGLARARPEAESEGNLFSPSLGTAVEGGHRKRRAGTLGLVAALGVAGLAYGWWAGRRRP</sequence>
<dbReference type="InterPro" id="IPR036291">
    <property type="entry name" value="NAD(P)-bd_dom_sf"/>
</dbReference>
<dbReference type="Pfam" id="PF00106">
    <property type="entry name" value="adh_short"/>
    <property type="match status" value="1"/>
</dbReference>
<dbReference type="Gene3D" id="3.40.50.720">
    <property type="entry name" value="NAD(P)-binding Rossmann-like Domain"/>
    <property type="match status" value="1"/>
</dbReference>
<feature type="region of interest" description="Disordered" evidence="4">
    <location>
        <begin position="1"/>
        <end position="48"/>
    </location>
</feature>
<dbReference type="PROSITE" id="PS00061">
    <property type="entry name" value="ADH_SHORT"/>
    <property type="match status" value="1"/>
</dbReference>
<evidence type="ECO:0000256" key="4">
    <source>
        <dbReference type="SAM" id="MobiDB-lite"/>
    </source>
</evidence>
<dbReference type="PRINTS" id="PR00081">
    <property type="entry name" value="GDHRDH"/>
</dbReference>
<dbReference type="RefSeq" id="WP_092953167.1">
    <property type="nucleotide sequence ID" value="NZ_FOMQ01000008.1"/>
</dbReference>
<dbReference type="GO" id="GO:0016491">
    <property type="term" value="F:oxidoreductase activity"/>
    <property type="evidence" value="ECO:0007669"/>
    <property type="project" value="UniProtKB-KW"/>
</dbReference>
<gene>
    <name evidence="6" type="ORF">SAMN04489710_10875</name>
</gene>
<dbReference type="SUPFAM" id="SSF51735">
    <property type="entry name" value="NAD(P)-binding Rossmann-fold domains"/>
    <property type="match status" value="1"/>
</dbReference>